<dbReference type="EMBL" id="SOBT01000010">
    <property type="protein sequence ID" value="TDU26891.1"/>
    <property type="molecule type" value="Genomic_DNA"/>
</dbReference>
<dbReference type="Proteomes" id="UP000295341">
    <property type="component" value="Unassembled WGS sequence"/>
</dbReference>
<name>A0A4R7P1C7_9GAMM</name>
<dbReference type="SUPFAM" id="SSF54427">
    <property type="entry name" value="NTF2-like"/>
    <property type="match status" value="1"/>
</dbReference>
<feature type="domain" description="SnoaL-like" evidence="1">
    <location>
        <begin position="11"/>
        <end position="115"/>
    </location>
</feature>
<dbReference type="OrthoDB" id="5733507at2"/>
<dbReference type="Gene3D" id="3.10.450.50">
    <property type="match status" value="1"/>
</dbReference>
<proteinExistence type="predicted"/>
<dbReference type="InterPro" id="IPR032710">
    <property type="entry name" value="NTF2-like_dom_sf"/>
</dbReference>
<keyword evidence="3" id="KW-1185">Reference proteome</keyword>
<organism evidence="2 3">
    <name type="scientific">Panacagrimonas perspica</name>
    <dbReference type="NCBI Taxonomy" id="381431"/>
    <lineage>
        <taxon>Bacteria</taxon>
        <taxon>Pseudomonadati</taxon>
        <taxon>Pseudomonadota</taxon>
        <taxon>Gammaproteobacteria</taxon>
        <taxon>Nevskiales</taxon>
        <taxon>Nevskiaceae</taxon>
        <taxon>Panacagrimonas</taxon>
    </lineage>
</organism>
<dbReference type="AlphaFoldDB" id="A0A4R7P1C7"/>
<protein>
    <recommendedName>
        <fullName evidence="1">SnoaL-like domain-containing protein</fullName>
    </recommendedName>
</protein>
<reference evidence="2 3" key="1">
    <citation type="submission" date="2019-03" db="EMBL/GenBank/DDBJ databases">
        <title>Genomic Encyclopedia of Type Strains, Phase IV (KMG-IV): sequencing the most valuable type-strain genomes for metagenomic binning, comparative biology and taxonomic classification.</title>
        <authorList>
            <person name="Goeker M."/>
        </authorList>
    </citation>
    <scope>NUCLEOTIDE SEQUENCE [LARGE SCALE GENOMIC DNA]</scope>
    <source>
        <strain evidence="2 3">DSM 26377</strain>
    </source>
</reference>
<evidence type="ECO:0000313" key="2">
    <source>
        <dbReference type="EMBL" id="TDU26891.1"/>
    </source>
</evidence>
<evidence type="ECO:0000259" key="1">
    <source>
        <dbReference type="Pfam" id="PF12680"/>
    </source>
</evidence>
<comment type="caution">
    <text evidence="2">The sequence shown here is derived from an EMBL/GenBank/DDBJ whole genome shotgun (WGS) entry which is preliminary data.</text>
</comment>
<dbReference type="InterPro" id="IPR037401">
    <property type="entry name" value="SnoaL-like"/>
</dbReference>
<accession>A0A4R7P1C7</accession>
<gene>
    <name evidence="2" type="ORF">DFR24_3923</name>
</gene>
<sequence length="133" mass="14833">MNNNVAITQEIFGRFGRGDVPAILELLSEDVLIEFYGPPVIPYANTFKGQAGARKFFETVLASVDIHQFDAEEFISERDKVIVTGHLRLTAKSTGGSIESDFVHVITMKDGKWTRFRDFMNTSVAQAAFTKKA</sequence>
<dbReference type="Pfam" id="PF12680">
    <property type="entry name" value="SnoaL_2"/>
    <property type="match status" value="1"/>
</dbReference>
<dbReference type="RefSeq" id="WP_133883047.1">
    <property type="nucleotide sequence ID" value="NZ_MWIN01000009.1"/>
</dbReference>
<dbReference type="PANTHER" id="PTHR41252">
    <property type="entry name" value="BLR2505 PROTEIN"/>
    <property type="match status" value="1"/>
</dbReference>
<dbReference type="PANTHER" id="PTHR41252:SF1">
    <property type="entry name" value="BLR2505 PROTEIN"/>
    <property type="match status" value="1"/>
</dbReference>
<evidence type="ECO:0000313" key="3">
    <source>
        <dbReference type="Proteomes" id="UP000295341"/>
    </source>
</evidence>